<protein>
    <submittedName>
        <fullName evidence="9">4Fe-4S ferredoxin</fullName>
    </submittedName>
</protein>
<feature type="domain" description="4Fe-4S ferredoxin-type" evidence="8">
    <location>
        <begin position="277"/>
        <end position="307"/>
    </location>
</feature>
<dbReference type="SUPFAM" id="SSF54862">
    <property type="entry name" value="4Fe-4S ferredoxins"/>
    <property type="match status" value="1"/>
</dbReference>
<dbReference type="PANTHER" id="PTHR30224:SF4">
    <property type="entry name" value="ELECTRON TRANSPORT PROTEIN YCCM-RELATED"/>
    <property type="match status" value="1"/>
</dbReference>
<sequence>MSILNLSVIRKLVQISAFVFFVYGGLITGYYLEEKISGALPALSCAYDFQGSDLCTLIPIQHQMDHRLGETIAKGGNLLMGVMPTLITLGTFLVLFVLLNKAFCGWLCPLGTFQELLQMIGQKIGLQRQESLSKSLVAKIRPVKWFILVVLVFGFPLLTGMGMINHDLGDPFCKICPSRILTTLATGSTVQLHVDTANATTITLTLFADFLFGLMIALGLTLRQPFCRICPMLALHAVFRKMGLLRLIKNASPRCDRCGLCAKACPMDIHEIHTDMIRRNVTFEDCTLCGRCIEFCPDKDVLQLKYAFIPVFRADPQYFKKRKKAQTNWEKQNLITWFGNKGSKSRAESS</sequence>
<evidence type="ECO:0000256" key="3">
    <source>
        <dbReference type="ARBA" id="ARBA00022723"/>
    </source>
</evidence>
<accession>A0A1E2URX3</accession>
<keyword evidence="5" id="KW-0411">Iron-sulfur</keyword>
<evidence type="ECO:0000313" key="9">
    <source>
        <dbReference type="EMBL" id="ODB97496.1"/>
    </source>
</evidence>
<dbReference type="Pfam" id="PF13237">
    <property type="entry name" value="Fer4_10"/>
    <property type="match status" value="1"/>
</dbReference>
<keyword evidence="6 7" id="KW-0472">Membrane</keyword>
<dbReference type="GO" id="GO:0046872">
    <property type="term" value="F:metal ion binding"/>
    <property type="evidence" value="ECO:0007669"/>
    <property type="project" value="UniProtKB-KW"/>
</dbReference>
<name>A0A1E2URX3_9GAMM</name>
<dbReference type="EMBL" id="LVJZ01000003">
    <property type="protein sequence ID" value="ODB97496.1"/>
    <property type="molecule type" value="Genomic_DNA"/>
</dbReference>
<feature type="transmembrane region" description="Helical" evidence="7">
    <location>
        <begin position="78"/>
        <end position="99"/>
    </location>
</feature>
<evidence type="ECO:0000313" key="10">
    <source>
        <dbReference type="Proteomes" id="UP000094849"/>
    </source>
</evidence>
<evidence type="ECO:0000256" key="6">
    <source>
        <dbReference type="ARBA" id="ARBA00023136"/>
    </source>
</evidence>
<dbReference type="PROSITE" id="PS51379">
    <property type="entry name" value="4FE4S_FER_2"/>
    <property type="match status" value="2"/>
</dbReference>
<keyword evidence="4" id="KW-0408">Iron</keyword>
<feature type="transmembrane region" description="Helical" evidence="7">
    <location>
        <begin position="202"/>
        <end position="222"/>
    </location>
</feature>
<keyword evidence="2" id="KW-1003">Cell membrane</keyword>
<dbReference type="Proteomes" id="UP000094849">
    <property type="component" value="Unassembled WGS sequence"/>
</dbReference>
<dbReference type="RefSeq" id="WP_069005262.1">
    <property type="nucleotide sequence ID" value="NZ_LVJW01000003.1"/>
</dbReference>
<keyword evidence="10" id="KW-1185">Reference proteome</keyword>
<dbReference type="Gene3D" id="3.30.70.3270">
    <property type="match status" value="1"/>
</dbReference>
<dbReference type="InterPro" id="IPR017900">
    <property type="entry name" value="4Fe4S_Fe_S_CS"/>
</dbReference>
<dbReference type="InterPro" id="IPR052378">
    <property type="entry name" value="NosR_regulator"/>
</dbReference>
<dbReference type="GO" id="GO:0005886">
    <property type="term" value="C:plasma membrane"/>
    <property type="evidence" value="ECO:0007669"/>
    <property type="project" value="UniProtKB-SubCell"/>
</dbReference>
<keyword evidence="7" id="KW-1133">Transmembrane helix</keyword>
<keyword evidence="7" id="KW-0812">Transmembrane</keyword>
<feature type="domain" description="4Fe-4S ferredoxin-type" evidence="8">
    <location>
        <begin position="245"/>
        <end position="275"/>
    </location>
</feature>
<evidence type="ECO:0000256" key="4">
    <source>
        <dbReference type="ARBA" id="ARBA00023004"/>
    </source>
</evidence>
<evidence type="ECO:0000256" key="5">
    <source>
        <dbReference type="ARBA" id="ARBA00023014"/>
    </source>
</evidence>
<dbReference type="GO" id="GO:0051536">
    <property type="term" value="F:iron-sulfur cluster binding"/>
    <property type="evidence" value="ECO:0007669"/>
    <property type="project" value="UniProtKB-KW"/>
</dbReference>
<keyword evidence="3" id="KW-0479">Metal-binding</keyword>
<evidence type="ECO:0000256" key="7">
    <source>
        <dbReference type="SAM" id="Phobius"/>
    </source>
</evidence>
<dbReference type="STRING" id="1818881.A3196_12465"/>
<organism evidence="9 10">
    <name type="scientific">Candidatus Thiodiazotropha endoloripes</name>
    <dbReference type="NCBI Taxonomy" id="1818881"/>
    <lineage>
        <taxon>Bacteria</taxon>
        <taxon>Pseudomonadati</taxon>
        <taxon>Pseudomonadota</taxon>
        <taxon>Gammaproteobacteria</taxon>
        <taxon>Chromatiales</taxon>
        <taxon>Sedimenticolaceae</taxon>
        <taxon>Candidatus Thiodiazotropha</taxon>
    </lineage>
</organism>
<dbReference type="OrthoDB" id="9806398at2"/>
<comment type="caution">
    <text evidence="9">The sequence shown here is derived from an EMBL/GenBank/DDBJ whole genome shotgun (WGS) entry which is preliminary data.</text>
</comment>
<evidence type="ECO:0000256" key="2">
    <source>
        <dbReference type="ARBA" id="ARBA00022475"/>
    </source>
</evidence>
<dbReference type="PROSITE" id="PS00198">
    <property type="entry name" value="4FE4S_FER_1"/>
    <property type="match status" value="2"/>
</dbReference>
<reference evidence="9 10" key="1">
    <citation type="submission" date="2016-03" db="EMBL/GenBank/DDBJ databases">
        <title>Chemosynthetic sulphur-oxidizing symbionts of marine invertebrate animals are capable of nitrogen fixation.</title>
        <authorList>
            <person name="Petersen J.M."/>
            <person name="Kemper A."/>
            <person name="Gruber-Vodicka H."/>
            <person name="Cardini U."/>
            <person name="Geest Mvander."/>
            <person name="Kleiner M."/>
            <person name="Bulgheresi S."/>
            <person name="Fussmann M."/>
            <person name="Herbold C."/>
            <person name="Seah B.K.B."/>
            <person name="Antony C.Paul."/>
            <person name="Liu D."/>
            <person name="Belitz A."/>
            <person name="Weber M."/>
        </authorList>
    </citation>
    <scope>NUCLEOTIDE SEQUENCE [LARGE SCALE GENOMIC DNA]</scope>
    <source>
        <strain evidence="9">G_D</strain>
    </source>
</reference>
<dbReference type="AlphaFoldDB" id="A0A1E2URX3"/>
<proteinExistence type="predicted"/>
<evidence type="ECO:0000256" key="1">
    <source>
        <dbReference type="ARBA" id="ARBA00004236"/>
    </source>
</evidence>
<dbReference type="Pfam" id="PF12801">
    <property type="entry name" value="Fer4_5"/>
    <property type="match status" value="2"/>
</dbReference>
<feature type="transmembrane region" description="Helical" evidence="7">
    <location>
        <begin position="12"/>
        <end position="32"/>
    </location>
</feature>
<dbReference type="PANTHER" id="PTHR30224">
    <property type="entry name" value="ELECTRON TRANSPORT PROTEIN"/>
    <property type="match status" value="1"/>
</dbReference>
<evidence type="ECO:0000259" key="8">
    <source>
        <dbReference type="PROSITE" id="PS51379"/>
    </source>
</evidence>
<dbReference type="InterPro" id="IPR017896">
    <property type="entry name" value="4Fe4S_Fe-S-bd"/>
</dbReference>
<comment type="subcellular location">
    <subcellularLocation>
        <location evidence="1">Cell membrane</location>
    </subcellularLocation>
</comment>
<gene>
    <name evidence="9" type="ORF">A3196_12465</name>
</gene>
<feature type="transmembrane region" description="Helical" evidence="7">
    <location>
        <begin position="145"/>
        <end position="164"/>
    </location>
</feature>